<gene>
    <name evidence="1" type="ORF">VSR73_04605</name>
</gene>
<dbReference type="EMBL" id="JAYMRV010000001">
    <property type="protein sequence ID" value="MEM5420348.1"/>
    <property type="molecule type" value="Genomic_DNA"/>
</dbReference>
<organism evidence="1 2">
    <name type="scientific">Paraburkholderia ferrariae</name>
    <dbReference type="NCBI Taxonomy" id="386056"/>
    <lineage>
        <taxon>Bacteria</taxon>
        <taxon>Pseudomonadati</taxon>
        <taxon>Pseudomonadota</taxon>
        <taxon>Betaproteobacteria</taxon>
        <taxon>Burkholderiales</taxon>
        <taxon>Burkholderiaceae</taxon>
        <taxon>Paraburkholderia</taxon>
    </lineage>
</organism>
<name>A0ABU9RJY3_9BURK</name>
<accession>A0ABU9RJY3</accession>
<sequence>MQMKNPRSLKLSRVSGIQRHSLEQQHLVPGTGLEPASRKAADFRHTTSFDAARHAWARVRALDYAFTVAERRVISRRASP</sequence>
<evidence type="ECO:0000313" key="2">
    <source>
        <dbReference type="Proteomes" id="UP001489897"/>
    </source>
</evidence>
<comment type="caution">
    <text evidence="1">The sequence shown here is derived from an EMBL/GenBank/DDBJ whole genome shotgun (WGS) entry which is preliminary data.</text>
</comment>
<keyword evidence="2" id="KW-1185">Reference proteome</keyword>
<evidence type="ECO:0000313" key="1">
    <source>
        <dbReference type="EMBL" id="MEM5420348.1"/>
    </source>
</evidence>
<proteinExistence type="predicted"/>
<protein>
    <submittedName>
        <fullName evidence="1">Uncharacterized protein</fullName>
    </submittedName>
</protein>
<reference evidence="1 2" key="1">
    <citation type="submission" date="2024-01" db="EMBL/GenBank/DDBJ databases">
        <title>The diversity of rhizobia nodulating Mimosa spp. in eleven states of Brazil covering several biomes is determined by host plant, location, and edaphic factors.</title>
        <authorList>
            <person name="Rouws L."/>
            <person name="Barauna A."/>
            <person name="Beukes C."/>
            <person name="De Faria S.M."/>
            <person name="Gross E."/>
            <person name="Dos Reis Junior F.B."/>
            <person name="Simon M."/>
            <person name="Maluk M."/>
            <person name="Odee D.W."/>
            <person name="Kenicer G."/>
            <person name="Young J.P.W."/>
            <person name="Reis V.M."/>
            <person name="Zilli J."/>
            <person name="James E.K."/>
        </authorList>
    </citation>
    <scope>NUCLEOTIDE SEQUENCE [LARGE SCALE GENOMIC DNA]</scope>
    <source>
        <strain evidence="1 2">JPY167</strain>
    </source>
</reference>
<dbReference type="RefSeq" id="WP_342945919.1">
    <property type="nucleotide sequence ID" value="NZ_JAYMRV010000001.1"/>
</dbReference>
<dbReference type="Proteomes" id="UP001489897">
    <property type="component" value="Unassembled WGS sequence"/>
</dbReference>